<sequence>MTSNQTKNTPTKTRLPSFDYKAAGLDQMQIANLEQCRAEIASLGRRTTEQAFDLGAHLAKASELVPDGAFGKWVSACCGFTDRSARNYVAIHKKLATYRVRLSDIGAAPTVLFELTKAEPDQIERALLIASDNGRLQVKDVRKILQVDEPTPTDTRVDPFEVGGIGGLNALMQIKIRDGLRSFEKHVQEIVAVVETAAAQKAKGKRLIKDDLAERIKMVSRYADAELCNLALAVAPNPAVPVRIEQGRYFPKTSEWETVRQLLVQLSVKEQWPPATELASWFMTKVLPVMNWAIAKNDPGTLQLGISMQPAGANISNVVSIKSSPKAKPGSPDDIDAFGSALDHAFNHVSKAAEPYAD</sequence>
<evidence type="ECO:0000313" key="2">
    <source>
        <dbReference type="Proteomes" id="UP001301216"/>
    </source>
</evidence>
<comment type="caution">
    <text evidence="1">The sequence shown here is derived from an EMBL/GenBank/DDBJ whole genome shotgun (WGS) entry which is preliminary data.</text>
</comment>
<proteinExistence type="predicted"/>
<accession>A0ABT3QUP3</accession>
<dbReference type="EMBL" id="JAPHAV010000027">
    <property type="protein sequence ID" value="MCX2699337.1"/>
    <property type="molecule type" value="Genomic_DNA"/>
</dbReference>
<dbReference type="RefSeq" id="WP_265987073.1">
    <property type="nucleotide sequence ID" value="NZ_JAPHAV010000027.1"/>
</dbReference>
<dbReference type="Proteomes" id="UP001301216">
    <property type="component" value="Unassembled WGS sequence"/>
</dbReference>
<reference evidence="1 2" key="1">
    <citation type="submission" date="2022-11" db="EMBL/GenBank/DDBJ databases">
        <title>Brucella sp. YY2X, whole genome shotgun sequencing project.</title>
        <authorList>
            <person name="Yang Y."/>
        </authorList>
    </citation>
    <scope>NUCLEOTIDE SEQUENCE [LARGE SCALE GENOMIC DNA]</scope>
    <source>
        <strain evidence="1 2">YY2X</strain>
    </source>
</reference>
<name>A0ABT3QUP3_9HYPH</name>
<gene>
    <name evidence="1" type="ORF">OPR82_21800</name>
</gene>
<keyword evidence="2" id="KW-1185">Reference proteome</keyword>
<organism evidence="1 2">
    <name type="scientific">Ochrobactrum chromiisoli</name>
    <dbReference type="NCBI Taxonomy" id="2993941"/>
    <lineage>
        <taxon>Bacteria</taxon>
        <taxon>Pseudomonadati</taxon>
        <taxon>Pseudomonadota</taxon>
        <taxon>Alphaproteobacteria</taxon>
        <taxon>Hyphomicrobiales</taxon>
        <taxon>Brucellaceae</taxon>
        <taxon>Brucella/Ochrobactrum group</taxon>
        <taxon>Ochrobactrum</taxon>
    </lineage>
</organism>
<evidence type="ECO:0000313" key="1">
    <source>
        <dbReference type="EMBL" id="MCX2699337.1"/>
    </source>
</evidence>
<evidence type="ECO:0008006" key="3">
    <source>
        <dbReference type="Google" id="ProtNLM"/>
    </source>
</evidence>
<protein>
    <recommendedName>
        <fullName evidence="3">DUF3102 domain-containing protein</fullName>
    </recommendedName>
</protein>